<comment type="caution">
    <text evidence="2">The sequence shown here is derived from an EMBL/GenBank/DDBJ whole genome shotgun (WGS) entry which is preliminary data.</text>
</comment>
<evidence type="ECO:0000313" key="3">
    <source>
        <dbReference type="Proteomes" id="UP000598146"/>
    </source>
</evidence>
<gene>
    <name evidence="2" type="ORF">I4J89_28395</name>
</gene>
<dbReference type="Proteomes" id="UP000598146">
    <property type="component" value="Unassembled WGS sequence"/>
</dbReference>
<dbReference type="Pfam" id="PF14311">
    <property type="entry name" value="DUF4379"/>
    <property type="match status" value="1"/>
</dbReference>
<dbReference type="AlphaFoldDB" id="A0A931G1P8"/>
<dbReference type="RefSeq" id="WP_196417173.1">
    <property type="nucleotide sequence ID" value="NZ_JADQTO010000014.1"/>
</dbReference>
<protein>
    <submittedName>
        <fullName evidence="2">Zinc-ribbon domain-containing protein</fullName>
    </submittedName>
</protein>
<dbReference type="EMBL" id="JADQTO010000014">
    <property type="protein sequence ID" value="MBG0565381.1"/>
    <property type="molecule type" value="Genomic_DNA"/>
</dbReference>
<evidence type="ECO:0000313" key="2">
    <source>
        <dbReference type="EMBL" id="MBG0565381.1"/>
    </source>
</evidence>
<organism evidence="2 3">
    <name type="scientific">Actinoplanes aureus</name>
    <dbReference type="NCBI Taxonomy" id="2792083"/>
    <lineage>
        <taxon>Bacteria</taxon>
        <taxon>Bacillati</taxon>
        <taxon>Actinomycetota</taxon>
        <taxon>Actinomycetes</taxon>
        <taxon>Micromonosporales</taxon>
        <taxon>Micromonosporaceae</taxon>
        <taxon>Actinoplanes</taxon>
    </lineage>
</organism>
<sequence length="107" mass="11808">MGYPSCAGSKSPSANSLTDLYPRIASEWHYERNSTLTPDRIASGSSELVWWRCTAGPAREWQALVSGRSRHGYGCPAALASSSRSPTRWLRDFRTSPSRWIPYSAAG</sequence>
<name>A0A931G1P8_9ACTN</name>
<dbReference type="InterPro" id="IPR025487">
    <property type="entry name" value="DUF4379"/>
</dbReference>
<proteinExistence type="predicted"/>
<accession>A0A931G1P8</accession>
<evidence type="ECO:0000259" key="1">
    <source>
        <dbReference type="Pfam" id="PF14311"/>
    </source>
</evidence>
<dbReference type="PANTHER" id="PTHR37317">
    <property type="entry name" value="BLR8090 PROTEIN"/>
    <property type="match status" value="1"/>
</dbReference>
<feature type="domain" description="Treble clef zinc finger" evidence="1">
    <location>
        <begin position="24"/>
        <end position="76"/>
    </location>
</feature>
<keyword evidence="3" id="KW-1185">Reference proteome</keyword>
<reference evidence="2" key="1">
    <citation type="submission" date="2020-11" db="EMBL/GenBank/DDBJ databases">
        <title>Isolation and identification of active actinomycetes.</title>
        <authorList>
            <person name="Sun X."/>
        </authorList>
    </citation>
    <scope>NUCLEOTIDE SEQUENCE</scope>
    <source>
        <strain evidence="2">NEAU-A11</strain>
    </source>
</reference>
<dbReference type="PANTHER" id="PTHR37317:SF1">
    <property type="entry name" value="ZINC-RIBBON DOMAIN-CONTAINING PROTEIN-RELATED"/>
    <property type="match status" value="1"/>
</dbReference>